<keyword evidence="3" id="KW-1185">Reference proteome</keyword>
<protein>
    <submittedName>
        <fullName evidence="2">Uncharacterized protein</fullName>
    </submittedName>
</protein>
<dbReference type="EMBL" id="MU155173">
    <property type="protein sequence ID" value="KAF9481826.1"/>
    <property type="molecule type" value="Genomic_DNA"/>
</dbReference>
<feature type="region of interest" description="Disordered" evidence="1">
    <location>
        <begin position="86"/>
        <end position="107"/>
    </location>
</feature>
<organism evidence="2 3">
    <name type="scientific">Pholiota conissans</name>
    <dbReference type="NCBI Taxonomy" id="109636"/>
    <lineage>
        <taxon>Eukaryota</taxon>
        <taxon>Fungi</taxon>
        <taxon>Dikarya</taxon>
        <taxon>Basidiomycota</taxon>
        <taxon>Agaricomycotina</taxon>
        <taxon>Agaricomycetes</taxon>
        <taxon>Agaricomycetidae</taxon>
        <taxon>Agaricales</taxon>
        <taxon>Agaricineae</taxon>
        <taxon>Strophariaceae</taxon>
        <taxon>Pholiota</taxon>
    </lineage>
</organism>
<gene>
    <name evidence="2" type="ORF">BDN70DRAFT_497450</name>
</gene>
<feature type="compositionally biased region" description="Polar residues" evidence="1">
    <location>
        <begin position="26"/>
        <end position="38"/>
    </location>
</feature>
<evidence type="ECO:0000256" key="1">
    <source>
        <dbReference type="SAM" id="MobiDB-lite"/>
    </source>
</evidence>
<dbReference type="Proteomes" id="UP000807469">
    <property type="component" value="Unassembled WGS sequence"/>
</dbReference>
<proteinExistence type="predicted"/>
<name>A0A9P5Z6P6_9AGAR</name>
<feature type="compositionally biased region" description="Basic residues" evidence="1">
    <location>
        <begin position="1"/>
        <end position="15"/>
    </location>
</feature>
<sequence>MNRPHTRSFHGKPARSPRPASHSELRSTQNLSSSQTMKANHELSVPSQHLEEHLKQVQDGIQSMACEMKDLRKKNASLQEKLTLMEQSPIKTRSRRRQIESDSEIDDSQIQELETIIEDLKVV</sequence>
<feature type="region of interest" description="Disordered" evidence="1">
    <location>
        <begin position="1"/>
        <end position="45"/>
    </location>
</feature>
<accession>A0A9P5Z6P6</accession>
<dbReference type="AlphaFoldDB" id="A0A9P5Z6P6"/>
<evidence type="ECO:0000313" key="3">
    <source>
        <dbReference type="Proteomes" id="UP000807469"/>
    </source>
</evidence>
<comment type="caution">
    <text evidence="2">The sequence shown here is derived from an EMBL/GenBank/DDBJ whole genome shotgun (WGS) entry which is preliminary data.</text>
</comment>
<reference evidence="2" key="1">
    <citation type="submission" date="2020-11" db="EMBL/GenBank/DDBJ databases">
        <authorList>
            <consortium name="DOE Joint Genome Institute"/>
            <person name="Ahrendt S."/>
            <person name="Riley R."/>
            <person name="Andreopoulos W."/>
            <person name="Labutti K."/>
            <person name="Pangilinan J."/>
            <person name="Ruiz-Duenas F.J."/>
            <person name="Barrasa J.M."/>
            <person name="Sanchez-Garcia M."/>
            <person name="Camarero S."/>
            <person name="Miyauchi S."/>
            <person name="Serrano A."/>
            <person name="Linde D."/>
            <person name="Babiker R."/>
            <person name="Drula E."/>
            <person name="Ayuso-Fernandez I."/>
            <person name="Pacheco R."/>
            <person name="Padilla G."/>
            <person name="Ferreira P."/>
            <person name="Barriuso J."/>
            <person name="Kellner H."/>
            <person name="Castanera R."/>
            <person name="Alfaro M."/>
            <person name="Ramirez L."/>
            <person name="Pisabarro A.G."/>
            <person name="Kuo A."/>
            <person name="Tritt A."/>
            <person name="Lipzen A."/>
            <person name="He G."/>
            <person name="Yan M."/>
            <person name="Ng V."/>
            <person name="Cullen D."/>
            <person name="Martin F."/>
            <person name="Rosso M.-N."/>
            <person name="Henrissat B."/>
            <person name="Hibbett D."/>
            <person name="Martinez A.T."/>
            <person name="Grigoriev I.V."/>
        </authorList>
    </citation>
    <scope>NUCLEOTIDE SEQUENCE</scope>
    <source>
        <strain evidence="2">CIRM-BRFM 674</strain>
    </source>
</reference>
<evidence type="ECO:0000313" key="2">
    <source>
        <dbReference type="EMBL" id="KAF9481826.1"/>
    </source>
</evidence>